<name>A0A816KFH7_BRANA</name>
<evidence type="ECO:0000313" key="1">
    <source>
        <dbReference type="EMBL" id="CAF1915736.1"/>
    </source>
</evidence>
<dbReference type="AlphaFoldDB" id="A0A816KFH7"/>
<dbReference type="EMBL" id="HG994366">
    <property type="protein sequence ID" value="CAF1915736.1"/>
    <property type="molecule type" value="Genomic_DNA"/>
</dbReference>
<gene>
    <name evidence="1" type="ORF">DARMORV10_C02P38210.1</name>
</gene>
<sequence>TSVSNPSRLFKLLAPPLRHLYDGVRGSVSHLLYFSKFHLRFLGYLLRALDLDPVWLFGLGRSLEFVCMAL</sequence>
<accession>A0A816KFH7</accession>
<feature type="non-terminal residue" evidence="1">
    <location>
        <position position="1"/>
    </location>
</feature>
<protein>
    <submittedName>
        <fullName evidence="1">(rape) hypothetical protein</fullName>
    </submittedName>
</protein>
<dbReference type="Proteomes" id="UP001295469">
    <property type="component" value="Chromosome C02"/>
</dbReference>
<organism evidence="1">
    <name type="scientific">Brassica napus</name>
    <name type="common">Rape</name>
    <dbReference type="NCBI Taxonomy" id="3708"/>
    <lineage>
        <taxon>Eukaryota</taxon>
        <taxon>Viridiplantae</taxon>
        <taxon>Streptophyta</taxon>
        <taxon>Embryophyta</taxon>
        <taxon>Tracheophyta</taxon>
        <taxon>Spermatophyta</taxon>
        <taxon>Magnoliopsida</taxon>
        <taxon>eudicotyledons</taxon>
        <taxon>Gunneridae</taxon>
        <taxon>Pentapetalae</taxon>
        <taxon>rosids</taxon>
        <taxon>malvids</taxon>
        <taxon>Brassicales</taxon>
        <taxon>Brassicaceae</taxon>
        <taxon>Brassiceae</taxon>
        <taxon>Brassica</taxon>
    </lineage>
</organism>
<reference evidence="1" key="1">
    <citation type="submission" date="2021-01" db="EMBL/GenBank/DDBJ databases">
        <authorList>
            <consortium name="Genoscope - CEA"/>
            <person name="William W."/>
        </authorList>
    </citation>
    <scope>NUCLEOTIDE SEQUENCE</scope>
</reference>
<proteinExistence type="predicted"/>